<dbReference type="Pfam" id="PF00005">
    <property type="entry name" value="ABC_tran"/>
    <property type="match status" value="1"/>
</dbReference>
<feature type="domain" description="ABC transporter" evidence="7">
    <location>
        <begin position="18"/>
        <end position="201"/>
    </location>
</feature>
<dbReference type="InterPro" id="IPR003593">
    <property type="entry name" value="AAA+_ATPase"/>
</dbReference>
<dbReference type="STRING" id="1280949.HAD_03880"/>
<keyword evidence="3" id="KW-0201">Cytochrome c-type biogenesis</keyword>
<dbReference type="GO" id="GO:0017004">
    <property type="term" value="P:cytochrome complex assembly"/>
    <property type="evidence" value="ECO:0007669"/>
    <property type="project" value="UniProtKB-KW"/>
</dbReference>
<evidence type="ECO:0000313" key="9">
    <source>
        <dbReference type="Proteomes" id="UP000027446"/>
    </source>
</evidence>
<organism evidence="8 9">
    <name type="scientific">Hyphomonas adhaerens MHS-3</name>
    <dbReference type="NCBI Taxonomy" id="1280949"/>
    <lineage>
        <taxon>Bacteria</taxon>
        <taxon>Pseudomonadati</taxon>
        <taxon>Pseudomonadota</taxon>
        <taxon>Alphaproteobacteria</taxon>
        <taxon>Hyphomonadales</taxon>
        <taxon>Hyphomonadaceae</taxon>
        <taxon>Hyphomonas</taxon>
    </lineage>
</organism>
<dbReference type="InterPro" id="IPR005895">
    <property type="entry name" value="ABC_transptr_haem_export_CcmA"/>
</dbReference>
<dbReference type="AlphaFoldDB" id="A0A069E4F4"/>
<keyword evidence="5" id="KW-1278">Translocase</keyword>
<protein>
    <submittedName>
        <fullName evidence="8">Heme exporter protein CcmA</fullName>
    </submittedName>
</protein>
<keyword evidence="9" id="KW-1185">Reference proteome</keyword>
<accession>A0A069E4F4</accession>
<dbReference type="PROSITE" id="PS50893">
    <property type="entry name" value="ABC_TRANSPORTER_2"/>
    <property type="match status" value="1"/>
</dbReference>
<keyword evidence="1" id="KW-0813">Transport</keyword>
<dbReference type="SUPFAM" id="SSF52540">
    <property type="entry name" value="P-loop containing nucleoside triphosphate hydrolases"/>
    <property type="match status" value="1"/>
</dbReference>
<keyword evidence="2" id="KW-0547">Nucleotide-binding</keyword>
<dbReference type="GO" id="GO:0005524">
    <property type="term" value="F:ATP binding"/>
    <property type="evidence" value="ECO:0007669"/>
    <property type="project" value="UniProtKB-KW"/>
</dbReference>
<dbReference type="SMART" id="SM00382">
    <property type="entry name" value="AAA"/>
    <property type="match status" value="1"/>
</dbReference>
<dbReference type="Proteomes" id="UP000027446">
    <property type="component" value="Unassembled WGS sequence"/>
</dbReference>
<dbReference type="Gene3D" id="3.40.50.300">
    <property type="entry name" value="P-loop containing nucleotide triphosphate hydrolases"/>
    <property type="match status" value="1"/>
</dbReference>
<dbReference type="eggNOG" id="COG4133">
    <property type="taxonomic scope" value="Bacteria"/>
</dbReference>
<evidence type="ECO:0000256" key="3">
    <source>
        <dbReference type="ARBA" id="ARBA00022748"/>
    </source>
</evidence>
<proteinExistence type="predicted"/>
<evidence type="ECO:0000256" key="1">
    <source>
        <dbReference type="ARBA" id="ARBA00022448"/>
    </source>
</evidence>
<keyword evidence="6" id="KW-0472">Membrane</keyword>
<dbReference type="InterPro" id="IPR003439">
    <property type="entry name" value="ABC_transporter-like_ATP-bd"/>
</dbReference>
<dbReference type="PANTHER" id="PTHR43499">
    <property type="entry name" value="ABC TRANSPORTER I FAMILY MEMBER 1"/>
    <property type="match status" value="1"/>
</dbReference>
<evidence type="ECO:0000259" key="7">
    <source>
        <dbReference type="PROSITE" id="PS50893"/>
    </source>
</evidence>
<name>A0A069E4F4_9PROT</name>
<keyword evidence="4" id="KW-0067">ATP-binding</keyword>
<dbReference type="EMBL" id="ARYH01000001">
    <property type="protein sequence ID" value="KCZ84789.1"/>
    <property type="molecule type" value="Genomic_DNA"/>
</dbReference>
<evidence type="ECO:0000256" key="5">
    <source>
        <dbReference type="ARBA" id="ARBA00022967"/>
    </source>
</evidence>
<reference evidence="8 9" key="1">
    <citation type="journal article" date="2014" name="Antonie Van Leeuwenhoek">
        <title>Hyphomonas beringensis sp. nov. and Hyphomonas chukchiensis sp. nov., isolated from surface seawater of the Bering Sea and Chukchi Sea.</title>
        <authorList>
            <person name="Li C."/>
            <person name="Lai Q."/>
            <person name="Li G."/>
            <person name="Dong C."/>
            <person name="Wang J."/>
            <person name="Liao Y."/>
            <person name="Shao Z."/>
        </authorList>
    </citation>
    <scope>NUCLEOTIDE SEQUENCE [LARGE SCALE GENOMIC DNA]</scope>
    <source>
        <strain evidence="8 9">MHS-3</strain>
    </source>
</reference>
<evidence type="ECO:0000256" key="4">
    <source>
        <dbReference type="ARBA" id="ARBA00022840"/>
    </source>
</evidence>
<sequence>MLRGVTSPVSGPLSGPLLSATGLGMIRGERVLFTGVGLSIAAGESLVLRGSNGAGKTTLLRILAGLTRPETGDVTRSGPHHWFAHREGLKPHETPRTHLGLWSRAWGSESDLDSVLSRMGLKRPADVPARYLSAGQRRRTALGRLLLEQRPIWMLDEPYTALDAEGRDLVLELIEDHLKGGGGVVAAIHGESGFVPTSEVVL</sequence>
<dbReference type="PANTHER" id="PTHR43499:SF1">
    <property type="entry name" value="ABC TRANSPORTER I FAMILY MEMBER 1"/>
    <property type="match status" value="1"/>
</dbReference>
<dbReference type="GO" id="GO:0022857">
    <property type="term" value="F:transmembrane transporter activity"/>
    <property type="evidence" value="ECO:0007669"/>
    <property type="project" value="InterPro"/>
</dbReference>
<dbReference type="NCBIfam" id="TIGR01189">
    <property type="entry name" value="ccmA"/>
    <property type="match status" value="1"/>
</dbReference>
<evidence type="ECO:0000313" key="8">
    <source>
        <dbReference type="EMBL" id="KCZ84789.1"/>
    </source>
</evidence>
<dbReference type="PATRIC" id="fig|1280949.3.peg.795"/>
<comment type="caution">
    <text evidence="8">The sequence shown here is derived from an EMBL/GenBank/DDBJ whole genome shotgun (WGS) entry which is preliminary data.</text>
</comment>
<gene>
    <name evidence="8" type="ORF">HAD_03880</name>
</gene>
<evidence type="ECO:0000256" key="6">
    <source>
        <dbReference type="ARBA" id="ARBA00023136"/>
    </source>
</evidence>
<dbReference type="InterPro" id="IPR027417">
    <property type="entry name" value="P-loop_NTPase"/>
</dbReference>
<dbReference type="GO" id="GO:0016887">
    <property type="term" value="F:ATP hydrolysis activity"/>
    <property type="evidence" value="ECO:0007669"/>
    <property type="project" value="InterPro"/>
</dbReference>
<evidence type="ECO:0000256" key="2">
    <source>
        <dbReference type="ARBA" id="ARBA00022741"/>
    </source>
</evidence>